<evidence type="ECO:0000313" key="7">
    <source>
        <dbReference type="Proteomes" id="UP000189933"/>
    </source>
</evidence>
<dbReference type="InterPro" id="IPR045087">
    <property type="entry name" value="Cu-oxidase_fam"/>
</dbReference>
<feature type="domain" description="Plastocyanin-like" evidence="5">
    <location>
        <begin position="478"/>
        <end position="593"/>
    </location>
</feature>
<dbReference type="Proteomes" id="UP000189933">
    <property type="component" value="Unassembled WGS sequence"/>
</dbReference>
<dbReference type="PANTHER" id="PTHR11709">
    <property type="entry name" value="MULTI-COPPER OXIDASE"/>
    <property type="match status" value="1"/>
</dbReference>
<name>A0A1T4PPK2_9FIRM</name>
<keyword evidence="6" id="KW-0946">Virion</keyword>
<dbReference type="RefSeq" id="WP_242952050.1">
    <property type="nucleotide sequence ID" value="NZ_FUXM01000013.1"/>
</dbReference>
<keyword evidence="3" id="KW-0186">Copper</keyword>
<dbReference type="AlphaFoldDB" id="A0A1T4PPK2"/>
<dbReference type="InterPro" id="IPR008972">
    <property type="entry name" value="Cupredoxin"/>
</dbReference>
<dbReference type="EMBL" id="FUXM01000013">
    <property type="protein sequence ID" value="SJZ93525.1"/>
    <property type="molecule type" value="Genomic_DNA"/>
</dbReference>
<dbReference type="PANTHER" id="PTHR11709:SF394">
    <property type="entry name" value="FI03373P-RELATED"/>
    <property type="match status" value="1"/>
</dbReference>
<keyword evidence="1" id="KW-0479">Metal-binding</keyword>
<sequence length="1168" mass="130085">MSAPARYYHVVALSVPIVLNRAGEYNPNGMMFVLKEREAELRQQIASNPGQPVSLVQPLVIRACAGEWVEVLLENQLPFPVSMHIQKAAYSIQTSDGSLVGLNQSSLAPPGGSITYRWFCPREGAYLFNDLANPLSSETGSNANGLWGALIVEPPGSRWTDPETGGELPSGTAADIHPPGRPSFREYVVFFHDEFPAVAADGGPIIDPMHPEPVVEVHTISYRSEPSRIRPPRGGCSGEECMMSSWVHGDPATPVFHAYIGDPAVFHLIHAGIKETHVFHLHLYQWHLEPDNPRSPIIDSISISPQETYTFKPLYGAGSLARSFGDAIFHCHLYPHFDNGMWGLWRTHDVLEDGSRFYPDGTPIKALQPLPDRQPPPAPAPERPGFPLFIPGIFGQKPPAPPLGIVGVRDPTPLERAAFAANARPGAVFANPAPPDAPVREYEIVGISRDLVYNQQGWHDPEGRLYVLAEDEEAVLSGQKVPEPLVIRANAGEVVRVKFTNKFPLQLGGNAFQNRHHTTEAGIHIHLVKFDVQCSDGAANGWNYDSSAPYGETIVYQWYCDRELHAVFFHDHQFANLHQQHGVFGALIVEPPHSIYLDPGTGKPLKSGTRAIIHNPFLPDFREFVLFVHDFALLFDREGQPLNPPPFPDSPQDPGVMGINYRCTPFLFRPGDPAYVFSSRVHGEPDTPLLEAYAGDPVRIRLLDGAHEEQHSFIIHGHRWHRQPRDPAPPRTSSQTIGISEAFNFFFTARARQRTDYLYYFGGIDDLWLGLWGIFRVHVRPVAHLHPLPDRQYLPLTAPIRPLPAGPVRRYQVVAMAHPIVYNRFGDHDPNGLLFALARDEAAIRQGTLVPEPLLLRANLGEVVEIHLTNKLPEYLPSATFPEVPLQIPWPASSRVSLHIQTLTYLGPEQDGAAVGFNPDSTIPPGASRLYRFQADVPGLHFFYSMTDLRNHRQRGLFGAIIVEPPGSYWLDPYSGKPRSHGAHLLIYPPGQPPYREFAVIAHNGIELFDQQGQRIPDPQEVEDFEDQGHKAFNYRSERLANRLAFNPDPALVFSSAVHGDPATPLFEAYTGEPLVFHFGMAASKPRNTSFLIHGHTWTLGTSIIACQGKVSIGNSWTLYLREKAGGRFRVPGDYLYRAGVLRWDVEAGMWGILRVHAEKKKNLLKLK</sequence>
<accession>A0A1T4PPK2</accession>
<keyword evidence="6" id="KW-0167">Capsid protein</keyword>
<dbReference type="InterPro" id="IPR011707">
    <property type="entry name" value="Cu-oxidase-like_N"/>
</dbReference>
<dbReference type="Pfam" id="PF07732">
    <property type="entry name" value="Cu-oxidase_3"/>
    <property type="match status" value="3"/>
</dbReference>
<evidence type="ECO:0000256" key="2">
    <source>
        <dbReference type="ARBA" id="ARBA00023002"/>
    </source>
</evidence>
<dbReference type="Gene3D" id="2.60.40.420">
    <property type="entry name" value="Cupredoxins - blue copper proteins"/>
    <property type="match status" value="4"/>
</dbReference>
<evidence type="ECO:0000259" key="5">
    <source>
        <dbReference type="Pfam" id="PF07732"/>
    </source>
</evidence>
<feature type="domain" description="Plastocyanin-like" evidence="5">
    <location>
        <begin position="894"/>
        <end position="966"/>
    </location>
</feature>
<reference evidence="7" key="1">
    <citation type="submission" date="2017-02" db="EMBL/GenBank/DDBJ databases">
        <authorList>
            <person name="Varghese N."/>
            <person name="Submissions S."/>
        </authorList>
    </citation>
    <scope>NUCLEOTIDE SEQUENCE [LARGE SCALE GENOMIC DNA]</scope>
    <source>
        <strain evidence="7">DSM 16521</strain>
    </source>
</reference>
<gene>
    <name evidence="6" type="ORF">SAMN02745885_01358</name>
</gene>
<dbReference type="PROSITE" id="PS00080">
    <property type="entry name" value="MULTICOPPER_OXIDASE2"/>
    <property type="match status" value="1"/>
</dbReference>
<organism evidence="6 7">
    <name type="scientific">Carboxydocella sporoproducens DSM 16521</name>
    <dbReference type="NCBI Taxonomy" id="1121270"/>
    <lineage>
        <taxon>Bacteria</taxon>
        <taxon>Bacillati</taxon>
        <taxon>Bacillota</taxon>
        <taxon>Clostridia</taxon>
        <taxon>Eubacteriales</taxon>
        <taxon>Clostridiales Family XVI. Incertae Sedis</taxon>
        <taxon>Carboxydocella</taxon>
    </lineage>
</organism>
<dbReference type="SUPFAM" id="SSF49503">
    <property type="entry name" value="Cupredoxins"/>
    <property type="match status" value="6"/>
</dbReference>
<dbReference type="GO" id="GO:0016491">
    <property type="term" value="F:oxidoreductase activity"/>
    <property type="evidence" value="ECO:0007669"/>
    <property type="project" value="UniProtKB-KW"/>
</dbReference>
<evidence type="ECO:0000256" key="1">
    <source>
        <dbReference type="ARBA" id="ARBA00022723"/>
    </source>
</evidence>
<evidence type="ECO:0000256" key="4">
    <source>
        <dbReference type="SAM" id="MobiDB-lite"/>
    </source>
</evidence>
<keyword evidence="6" id="KW-0132">Cell division</keyword>
<dbReference type="GO" id="GO:0051301">
    <property type="term" value="P:cell division"/>
    <property type="evidence" value="ECO:0007669"/>
    <property type="project" value="UniProtKB-KW"/>
</dbReference>
<dbReference type="GO" id="GO:0005507">
    <property type="term" value="F:copper ion binding"/>
    <property type="evidence" value="ECO:0007669"/>
    <property type="project" value="InterPro"/>
</dbReference>
<keyword evidence="6" id="KW-0131">Cell cycle</keyword>
<dbReference type="InterPro" id="IPR002355">
    <property type="entry name" value="Cu_oxidase_Cu_BS"/>
</dbReference>
<protein>
    <submittedName>
        <fullName evidence="6">Multicopper oxidase with three cupredoxin domains (Includes cell division protein FtsP and spore coat protein CotA)</fullName>
    </submittedName>
</protein>
<feature type="region of interest" description="Disordered" evidence="4">
    <location>
        <begin position="159"/>
        <end position="179"/>
    </location>
</feature>
<keyword evidence="2" id="KW-0560">Oxidoreductase</keyword>
<evidence type="ECO:0000256" key="3">
    <source>
        <dbReference type="ARBA" id="ARBA00023008"/>
    </source>
</evidence>
<feature type="domain" description="Plastocyanin-like" evidence="5">
    <location>
        <begin position="61"/>
        <end position="155"/>
    </location>
</feature>
<evidence type="ECO:0000313" key="6">
    <source>
        <dbReference type="EMBL" id="SJZ93525.1"/>
    </source>
</evidence>
<proteinExistence type="predicted"/>
<keyword evidence="7" id="KW-1185">Reference proteome</keyword>